<evidence type="ECO:0000313" key="1">
    <source>
        <dbReference type="Proteomes" id="UP000887540"/>
    </source>
</evidence>
<evidence type="ECO:0000313" key="2">
    <source>
        <dbReference type="WBParaSite" id="ACRNAN_Path_303.g1149.t1"/>
    </source>
</evidence>
<dbReference type="WBParaSite" id="ACRNAN_Path_303.g1149.t1">
    <property type="protein sequence ID" value="ACRNAN_Path_303.g1149.t1"/>
    <property type="gene ID" value="ACRNAN_Path_303.g1149"/>
</dbReference>
<proteinExistence type="predicted"/>
<organism evidence="1 2">
    <name type="scientific">Acrobeloides nanus</name>
    <dbReference type="NCBI Taxonomy" id="290746"/>
    <lineage>
        <taxon>Eukaryota</taxon>
        <taxon>Metazoa</taxon>
        <taxon>Ecdysozoa</taxon>
        <taxon>Nematoda</taxon>
        <taxon>Chromadorea</taxon>
        <taxon>Rhabditida</taxon>
        <taxon>Tylenchina</taxon>
        <taxon>Cephalobomorpha</taxon>
        <taxon>Cephaloboidea</taxon>
        <taxon>Cephalobidae</taxon>
        <taxon>Acrobeloides</taxon>
    </lineage>
</organism>
<keyword evidence="1" id="KW-1185">Reference proteome</keyword>
<protein>
    <submittedName>
        <fullName evidence="2">Uncharacterized protein</fullName>
    </submittedName>
</protein>
<reference evidence="2" key="1">
    <citation type="submission" date="2022-11" db="UniProtKB">
        <authorList>
            <consortium name="WormBaseParasite"/>
        </authorList>
    </citation>
    <scope>IDENTIFICATION</scope>
</reference>
<accession>A0A914C4U9</accession>
<sequence>MAEWVKDGSNRFLESGPLQLDFAYNPHEYSQPFVYRNVASKLARVTSIDGSSEYSSQILAALASNFEPLKNEVYLETLRLALASTCKASEV</sequence>
<dbReference type="Proteomes" id="UP000887540">
    <property type="component" value="Unplaced"/>
</dbReference>
<dbReference type="AlphaFoldDB" id="A0A914C4U9"/>
<name>A0A914C4U9_9BILA</name>